<dbReference type="AlphaFoldDB" id="A0A091F8K9"/>
<evidence type="ECO:0000256" key="9">
    <source>
        <dbReference type="ARBA" id="ARBA00023136"/>
    </source>
</evidence>
<evidence type="ECO:0000256" key="7">
    <source>
        <dbReference type="ARBA" id="ARBA00022989"/>
    </source>
</evidence>
<comment type="similarity">
    <text evidence="3">Belongs to the cytochrome c oxidase VIII family.</text>
</comment>
<evidence type="ECO:0000256" key="4">
    <source>
        <dbReference type="ARBA" id="ARBA00022692"/>
    </source>
</evidence>
<dbReference type="Gene3D" id="4.10.81.10">
    <property type="entry name" value="Cytochrome c oxidase, subunit 8"/>
    <property type="match status" value="1"/>
</dbReference>
<feature type="non-terminal residue" evidence="11">
    <location>
        <position position="1"/>
    </location>
</feature>
<evidence type="ECO:0000256" key="10">
    <source>
        <dbReference type="SAM" id="Phobius"/>
    </source>
</evidence>
<evidence type="ECO:0000256" key="3">
    <source>
        <dbReference type="ARBA" id="ARBA00010117"/>
    </source>
</evidence>
<keyword evidence="9 10" id="KW-0472">Membrane</keyword>
<proteinExistence type="inferred from homology"/>
<dbReference type="EMBL" id="KK718720">
    <property type="protein sequence ID" value="KFO58195.1"/>
    <property type="molecule type" value="Genomic_DNA"/>
</dbReference>
<gene>
    <name evidence="11" type="ORF">N302_13750</name>
</gene>
<evidence type="ECO:0000256" key="5">
    <source>
        <dbReference type="ARBA" id="ARBA00022792"/>
    </source>
</evidence>
<name>A0A091F8K9_CORBR</name>
<feature type="non-terminal residue" evidence="11">
    <location>
        <position position="35"/>
    </location>
</feature>
<keyword evidence="12" id="KW-1185">Reference proteome</keyword>
<organism evidence="11 12">
    <name type="scientific">Corvus brachyrhynchos</name>
    <name type="common">American crow</name>
    <dbReference type="NCBI Taxonomy" id="85066"/>
    <lineage>
        <taxon>Eukaryota</taxon>
        <taxon>Metazoa</taxon>
        <taxon>Chordata</taxon>
        <taxon>Craniata</taxon>
        <taxon>Vertebrata</taxon>
        <taxon>Euteleostomi</taxon>
        <taxon>Archelosauria</taxon>
        <taxon>Archosauria</taxon>
        <taxon>Dinosauria</taxon>
        <taxon>Saurischia</taxon>
        <taxon>Theropoda</taxon>
        <taxon>Coelurosauria</taxon>
        <taxon>Aves</taxon>
        <taxon>Neognathae</taxon>
        <taxon>Neoaves</taxon>
        <taxon>Telluraves</taxon>
        <taxon>Australaves</taxon>
        <taxon>Passeriformes</taxon>
        <taxon>Corvoidea</taxon>
        <taxon>Corvidae</taxon>
        <taxon>Corvus</taxon>
    </lineage>
</organism>
<dbReference type="InterPro" id="IPR036548">
    <property type="entry name" value="Cyt_c_oxidase_su8_sf"/>
</dbReference>
<keyword evidence="8" id="KW-0496">Mitochondrion</keyword>
<protein>
    <submittedName>
        <fullName evidence="11">Uncharacterized protein</fullName>
    </submittedName>
</protein>
<evidence type="ECO:0000256" key="2">
    <source>
        <dbReference type="ARBA" id="ARBA00004673"/>
    </source>
</evidence>
<evidence type="ECO:0000256" key="1">
    <source>
        <dbReference type="ARBA" id="ARBA00004434"/>
    </source>
</evidence>
<dbReference type="Proteomes" id="UP000052976">
    <property type="component" value="Unassembled WGS sequence"/>
</dbReference>
<reference evidence="11 12" key="1">
    <citation type="submission" date="2014-04" db="EMBL/GenBank/DDBJ databases">
        <title>Genome evolution of avian class.</title>
        <authorList>
            <person name="Zhang G."/>
            <person name="Li C."/>
        </authorList>
    </citation>
    <scope>NUCLEOTIDE SEQUENCE [LARGE SCALE GENOMIC DNA]</scope>
    <source>
        <strain evidence="11">BGI_N302</strain>
    </source>
</reference>
<dbReference type="GO" id="GO:0005743">
    <property type="term" value="C:mitochondrial inner membrane"/>
    <property type="evidence" value="ECO:0007669"/>
    <property type="project" value="UniProtKB-SubCell"/>
</dbReference>
<keyword evidence="7 10" id="KW-1133">Transmembrane helix</keyword>
<keyword evidence="4 10" id="KW-0812">Transmembrane</keyword>
<dbReference type="GO" id="GO:0045277">
    <property type="term" value="C:respiratory chain complex IV"/>
    <property type="evidence" value="ECO:0007669"/>
    <property type="project" value="InterPro"/>
</dbReference>
<accession>A0A091F8K9</accession>
<keyword evidence="6" id="KW-0809">Transit peptide</keyword>
<dbReference type="GO" id="GO:0006123">
    <property type="term" value="P:mitochondrial electron transport, cytochrome c to oxygen"/>
    <property type="evidence" value="ECO:0007669"/>
    <property type="project" value="InterPro"/>
</dbReference>
<dbReference type="Pfam" id="PF02285">
    <property type="entry name" value="COX8"/>
    <property type="match status" value="1"/>
</dbReference>
<comment type="subcellular location">
    <subcellularLocation>
        <location evidence="1">Mitochondrion inner membrane</location>
        <topology evidence="1">Single-pass membrane protein</topology>
    </subcellularLocation>
</comment>
<comment type="pathway">
    <text evidence="2">Energy metabolism; oxidative phosphorylation.</text>
</comment>
<dbReference type="UniPathway" id="UPA00705"/>
<evidence type="ECO:0000256" key="8">
    <source>
        <dbReference type="ARBA" id="ARBA00023128"/>
    </source>
</evidence>
<sequence length="35" mass="3876">PRPPQEQAIALTVMFTSFLLPTAWVLANIHPDGSR</sequence>
<keyword evidence="5" id="KW-0999">Mitochondrion inner membrane</keyword>
<dbReference type="SUPFAM" id="SSF81431">
    <property type="entry name" value="Mitochondrial cytochrome c oxidase subunit VIIIb (aka IX)"/>
    <property type="match status" value="1"/>
</dbReference>
<dbReference type="InterPro" id="IPR003205">
    <property type="entry name" value="Cyt_c_oxidase_su8"/>
</dbReference>
<evidence type="ECO:0000313" key="11">
    <source>
        <dbReference type="EMBL" id="KFO58195.1"/>
    </source>
</evidence>
<feature type="transmembrane region" description="Helical" evidence="10">
    <location>
        <begin position="7"/>
        <end position="27"/>
    </location>
</feature>
<evidence type="ECO:0000313" key="12">
    <source>
        <dbReference type="Proteomes" id="UP000052976"/>
    </source>
</evidence>
<evidence type="ECO:0000256" key="6">
    <source>
        <dbReference type="ARBA" id="ARBA00022946"/>
    </source>
</evidence>